<evidence type="ECO:0000256" key="2">
    <source>
        <dbReference type="ARBA" id="ARBA00022598"/>
    </source>
</evidence>
<dbReference type="Pfam" id="PF13607">
    <property type="entry name" value="Succ_CoA_lig"/>
    <property type="match status" value="1"/>
</dbReference>
<dbReference type="Gene3D" id="3.40.50.261">
    <property type="entry name" value="Succinyl-CoA synthetase domains"/>
    <property type="match status" value="2"/>
</dbReference>
<dbReference type="GO" id="GO:0005524">
    <property type="term" value="F:ATP binding"/>
    <property type="evidence" value="ECO:0007669"/>
    <property type="project" value="UniProtKB-KW"/>
</dbReference>
<keyword evidence="6" id="KW-0808">Transferase</keyword>
<comment type="caution">
    <text evidence="6">The sequence shown here is derived from an EMBL/GenBank/DDBJ whole genome shotgun (WGS) entry which is preliminary data.</text>
</comment>
<sequence>MTTAAKRRFDPARIFHPDSICLSGSLTRLGQKVLSHLRAGGFAGVIGTAEHDPVLNADLALVADDAPDIPAALTGHAARGARGAIVLSFMQGPGLAAMADAAGIRTLGPHSFGMVLPGLGLNASPFPLIPSKGRVALVGQSSSIARTVIDWAVPNRVGFSHLIGVGGNDATLGFGLVLDHLGRDPDTAAIMVEIDRLRDPRAFFSAARMAARLRPVVAIAPGLRLKDPTGATYAAMEAALGRAGVLLTASVGEFLAAAETLTRVKPARNERLAIVTNSVSLGRMAADEVLRSGMSLATLSPETAQVLSLTTSRPPPSTGPIFSGKRSPTALADIAALLSSAPEVGGILVIHAPSGEDDGAAIAALTACAKTVKIPLLIAAMGEATGLEHRHILSQARLACFDSPEAAIGGFRHLLENRRNRAQARELPSSAVLSVLPNKASVIGRIEAARAEEHSQMVQDEALAVISAYHIPALESRHVSTPAEAAAAAATLGFPAVLKLSHPDVPTHLLTGSVVLNLPDPGAVLHAGRAILAQLSQLGADPAKAGFVVQAQAPHGTMLRIRVADDPRLGPVIGFGEGGGDPEDVSRLAAGLPPLNLPLAHALIHRAGVERYLTAHRGQAAADEDAIAATLVRVSQLIIDTPEILALDIDPLFASPQGVAAASARIWLRPEGQTRPPLVIPPYPSELTQHYTARGQNFLLRPIRPEDADAHAAMLSRFTQEDMRYRFFSPMKRLPLEQIVRLADVDYTREMAIIAVHEATGETAGVARLVRNDTDGTSAEFAVAVDPSYKKFGLGTALMQSVIEWGKARAVKEIVGQILADNTPMLTFIKRLGFSLSRMPDEPDIMEAKLELQSGPSS</sequence>
<accession>A0A0D6PBT4</accession>
<dbReference type="SUPFAM" id="SSF55729">
    <property type="entry name" value="Acyl-CoA N-acyltransferases (Nat)"/>
    <property type="match status" value="1"/>
</dbReference>
<dbReference type="STRING" id="1120923.SAMN02746095_00945"/>
<dbReference type="GO" id="GO:0016747">
    <property type="term" value="F:acyltransferase activity, transferring groups other than amino-acyl groups"/>
    <property type="evidence" value="ECO:0007669"/>
    <property type="project" value="InterPro"/>
</dbReference>
<evidence type="ECO:0000256" key="1">
    <source>
        <dbReference type="ARBA" id="ARBA00022532"/>
    </source>
</evidence>
<feature type="domain" description="N-acetyltransferase" evidence="5">
    <location>
        <begin position="698"/>
        <end position="851"/>
    </location>
</feature>
<dbReference type="InterPro" id="IPR036291">
    <property type="entry name" value="NAD(P)-bd_dom_sf"/>
</dbReference>
<gene>
    <name evidence="6" type="ORF">Aam_017_017</name>
</gene>
<dbReference type="InterPro" id="IPR013815">
    <property type="entry name" value="ATP_grasp_subdomain_1"/>
</dbReference>
<organism evidence="6 7">
    <name type="scientific">Acidocella aminolytica 101 = DSM 11237</name>
    <dbReference type="NCBI Taxonomy" id="1120923"/>
    <lineage>
        <taxon>Bacteria</taxon>
        <taxon>Pseudomonadati</taxon>
        <taxon>Pseudomonadota</taxon>
        <taxon>Alphaproteobacteria</taxon>
        <taxon>Acetobacterales</taxon>
        <taxon>Acidocellaceae</taxon>
        <taxon>Acidocella</taxon>
    </lineage>
</organism>
<reference evidence="6 7" key="1">
    <citation type="submission" date="2012-11" db="EMBL/GenBank/DDBJ databases">
        <title>Whole genome sequence of Acidocella aminolytica 101 = DSM 11237.</title>
        <authorList>
            <person name="Azuma Y."/>
            <person name="Higashiura N."/>
            <person name="Hirakawa H."/>
            <person name="Matsushita K."/>
        </authorList>
    </citation>
    <scope>NUCLEOTIDE SEQUENCE [LARGE SCALE GENOMIC DNA]</scope>
    <source>
        <strain evidence="7">101 / DSM 11237</strain>
    </source>
</reference>
<dbReference type="PANTHER" id="PTHR43334:SF1">
    <property type="entry name" value="3-HYDROXYPROPIONATE--COA LIGASE [ADP-FORMING]"/>
    <property type="match status" value="1"/>
</dbReference>
<dbReference type="OrthoDB" id="9807426at2"/>
<dbReference type="CDD" id="cd04301">
    <property type="entry name" value="NAT_SF"/>
    <property type="match status" value="1"/>
</dbReference>
<dbReference type="InterPro" id="IPR000182">
    <property type="entry name" value="GNAT_dom"/>
</dbReference>
<dbReference type="Gene3D" id="3.30.1490.20">
    <property type="entry name" value="ATP-grasp fold, A domain"/>
    <property type="match status" value="1"/>
</dbReference>
<dbReference type="SUPFAM" id="SSF56059">
    <property type="entry name" value="Glutathione synthetase ATP-binding domain-like"/>
    <property type="match status" value="1"/>
</dbReference>
<dbReference type="GO" id="GO:0006099">
    <property type="term" value="P:tricarboxylic acid cycle"/>
    <property type="evidence" value="ECO:0007669"/>
    <property type="project" value="UniProtKB-KW"/>
</dbReference>
<evidence type="ECO:0000259" key="5">
    <source>
        <dbReference type="PROSITE" id="PS51186"/>
    </source>
</evidence>
<dbReference type="RefSeq" id="WP_048877580.1">
    <property type="nucleotide sequence ID" value="NZ_BANC01000017.1"/>
</dbReference>
<evidence type="ECO:0000313" key="6">
    <source>
        <dbReference type="EMBL" id="GAN79112.1"/>
    </source>
</evidence>
<dbReference type="Pfam" id="PF13302">
    <property type="entry name" value="Acetyltransf_3"/>
    <property type="match status" value="1"/>
</dbReference>
<dbReference type="PANTHER" id="PTHR43334">
    <property type="entry name" value="ACETATE--COA LIGASE [ADP-FORMING]"/>
    <property type="match status" value="1"/>
</dbReference>
<dbReference type="Gene3D" id="3.40.630.30">
    <property type="match status" value="1"/>
</dbReference>
<dbReference type="AlphaFoldDB" id="A0A0D6PBT4"/>
<keyword evidence="1" id="KW-0816">Tricarboxylic acid cycle</keyword>
<dbReference type="InterPro" id="IPR016181">
    <property type="entry name" value="Acyl_CoA_acyltransferase"/>
</dbReference>
<evidence type="ECO:0000256" key="3">
    <source>
        <dbReference type="ARBA" id="ARBA00022741"/>
    </source>
</evidence>
<proteinExistence type="predicted"/>
<protein>
    <submittedName>
        <fullName evidence="6">N-acetyltransferase GCN5</fullName>
    </submittedName>
</protein>
<dbReference type="Pfam" id="PF13549">
    <property type="entry name" value="ATP-grasp_5"/>
    <property type="match status" value="1"/>
</dbReference>
<dbReference type="EMBL" id="BANC01000017">
    <property type="protein sequence ID" value="GAN79112.1"/>
    <property type="molecule type" value="Genomic_DNA"/>
</dbReference>
<dbReference type="InterPro" id="IPR016102">
    <property type="entry name" value="Succinyl-CoA_synth-like"/>
</dbReference>
<keyword evidence="3" id="KW-0547">Nucleotide-binding</keyword>
<dbReference type="SUPFAM" id="SSF52210">
    <property type="entry name" value="Succinyl-CoA synthetase domains"/>
    <property type="match status" value="2"/>
</dbReference>
<dbReference type="Gene3D" id="3.30.470.20">
    <property type="entry name" value="ATP-grasp fold, B domain"/>
    <property type="match status" value="1"/>
</dbReference>
<keyword evidence="4" id="KW-0067">ATP-binding</keyword>
<evidence type="ECO:0000313" key="7">
    <source>
        <dbReference type="Proteomes" id="UP000032668"/>
    </source>
</evidence>
<dbReference type="Proteomes" id="UP000032668">
    <property type="component" value="Unassembled WGS sequence"/>
</dbReference>
<name>A0A0D6PBT4_9PROT</name>
<dbReference type="PROSITE" id="PS51186">
    <property type="entry name" value="GNAT"/>
    <property type="match status" value="1"/>
</dbReference>
<dbReference type="SUPFAM" id="SSF51735">
    <property type="entry name" value="NAD(P)-binding Rossmann-fold domains"/>
    <property type="match status" value="1"/>
</dbReference>
<dbReference type="InterPro" id="IPR051538">
    <property type="entry name" value="Acyl-CoA_Synth/Transferase"/>
</dbReference>
<dbReference type="InterPro" id="IPR032875">
    <property type="entry name" value="Succ_CoA_lig_flav_dom"/>
</dbReference>
<keyword evidence="7" id="KW-1185">Reference proteome</keyword>
<keyword evidence="2" id="KW-0436">Ligase</keyword>
<evidence type="ECO:0000256" key="4">
    <source>
        <dbReference type="ARBA" id="ARBA00022840"/>
    </source>
</evidence>
<dbReference type="GO" id="GO:0016874">
    <property type="term" value="F:ligase activity"/>
    <property type="evidence" value="ECO:0007669"/>
    <property type="project" value="UniProtKB-KW"/>
</dbReference>